<protein>
    <submittedName>
        <fullName evidence="1">Uncharacterized protein</fullName>
    </submittedName>
</protein>
<proteinExistence type="predicted"/>
<comment type="caution">
    <text evidence="1">The sequence shown here is derived from an EMBL/GenBank/DDBJ whole genome shotgun (WGS) entry which is preliminary data.</text>
</comment>
<name>A0ACC1TEG9_9APHY</name>
<accession>A0ACC1TEG9</accession>
<sequence>MVDVPPSQSRLTNYFHLAGMTILYYDHLITFGDEYWRIWRNLRSPGSWYFMLNRYFAFFGWSVIGPKADVSLVEGCHISLNRIKAIRTAVSWEALFAYDVLIVSLTWFKAHRERSRRRGLDKNDLFGLIVRDGAIYFAIMAGANLLNTLTFYILAPALRGMLSTLATSISVTMMSRLMFNLRQGASMSKHNYETTVPTSNIRFKHRRHIPSSTDEEETLPTVQYDTQPPLFDDPQETQVDRDIEMGTLPAIEEVAREE</sequence>
<reference evidence="1" key="1">
    <citation type="submission" date="2022-07" db="EMBL/GenBank/DDBJ databases">
        <title>Genome Sequence of Phlebia brevispora.</title>
        <authorList>
            <person name="Buettner E."/>
        </authorList>
    </citation>
    <scope>NUCLEOTIDE SEQUENCE</scope>
    <source>
        <strain evidence="1">MPL23</strain>
    </source>
</reference>
<keyword evidence="2" id="KW-1185">Reference proteome</keyword>
<organism evidence="1 2">
    <name type="scientific">Phlebia brevispora</name>
    <dbReference type="NCBI Taxonomy" id="194682"/>
    <lineage>
        <taxon>Eukaryota</taxon>
        <taxon>Fungi</taxon>
        <taxon>Dikarya</taxon>
        <taxon>Basidiomycota</taxon>
        <taxon>Agaricomycotina</taxon>
        <taxon>Agaricomycetes</taxon>
        <taxon>Polyporales</taxon>
        <taxon>Meruliaceae</taxon>
        <taxon>Phlebia</taxon>
    </lineage>
</organism>
<gene>
    <name evidence="1" type="ORF">NM688_g385</name>
</gene>
<evidence type="ECO:0000313" key="2">
    <source>
        <dbReference type="Proteomes" id="UP001148662"/>
    </source>
</evidence>
<dbReference type="Proteomes" id="UP001148662">
    <property type="component" value="Unassembled WGS sequence"/>
</dbReference>
<evidence type="ECO:0000313" key="1">
    <source>
        <dbReference type="EMBL" id="KAJ3559388.1"/>
    </source>
</evidence>
<dbReference type="EMBL" id="JANHOG010000029">
    <property type="protein sequence ID" value="KAJ3559388.1"/>
    <property type="molecule type" value="Genomic_DNA"/>
</dbReference>